<feature type="domain" description="Kinesin motor" evidence="8">
    <location>
        <begin position="81"/>
        <end position="554"/>
    </location>
</feature>
<keyword evidence="6" id="KW-0505">Motor protein</keyword>
<feature type="compositionally biased region" description="Low complexity" evidence="7">
    <location>
        <begin position="920"/>
        <end position="940"/>
    </location>
</feature>
<dbReference type="GO" id="GO:0003777">
    <property type="term" value="F:microtubule motor activity"/>
    <property type="evidence" value="ECO:0007669"/>
    <property type="project" value="InterPro"/>
</dbReference>
<feature type="region of interest" description="Disordered" evidence="7">
    <location>
        <begin position="1"/>
        <end position="33"/>
    </location>
</feature>
<evidence type="ECO:0000256" key="7">
    <source>
        <dbReference type="SAM" id="MobiDB-lite"/>
    </source>
</evidence>
<dbReference type="GO" id="GO:0051231">
    <property type="term" value="P:spindle elongation"/>
    <property type="evidence" value="ECO:0007669"/>
    <property type="project" value="TreeGrafter"/>
</dbReference>
<dbReference type="PRINTS" id="PR00380">
    <property type="entry name" value="KINESINHEAVY"/>
</dbReference>
<evidence type="ECO:0000256" key="3">
    <source>
        <dbReference type="ARBA" id="ARBA00022741"/>
    </source>
</evidence>
<dbReference type="PANTHER" id="PTHR47969:SF15">
    <property type="entry name" value="CHROMOSOME-ASSOCIATED KINESIN KIF4A-RELATED"/>
    <property type="match status" value="1"/>
</dbReference>
<comment type="subcellular location">
    <subcellularLocation>
        <location evidence="1">Cytoplasm</location>
    </subcellularLocation>
</comment>
<keyword evidence="3 6" id="KW-0547">Nucleotide-binding</keyword>
<evidence type="ECO:0000313" key="9">
    <source>
        <dbReference type="EMBL" id="CAE0470500.1"/>
    </source>
</evidence>
<accession>A0A7S3VBP7</accession>
<dbReference type="SUPFAM" id="SSF52540">
    <property type="entry name" value="P-loop containing nucleoside triphosphate hydrolases"/>
    <property type="match status" value="1"/>
</dbReference>
<evidence type="ECO:0000256" key="6">
    <source>
        <dbReference type="PROSITE-ProRule" id="PRU00283"/>
    </source>
</evidence>
<dbReference type="SMART" id="SM00129">
    <property type="entry name" value="KISc"/>
    <property type="match status" value="1"/>
</dbReference>
<feature type="region of interest" description="Disordered" evidence="7">
    <location>
        <begin position="272"/>
        <end position="296"/>
    </location>
</feature>
<feature type="compositionally biased region" description="Low complexity" evidence="7">
    <location>
        <begin position="229"/>
        <end position="238"/>
    </location>
</feature>
<feature type="compositionally biased region" description="Basic and acidic residues" evidence="7">
    <location>
        <begin position="631"/>
        <end position="648"/>
    </location>
</feature>
<feature type="region of interest" description="Disordered" evidence="7">
    <location>
        <begin position="1186"/>
        <end position="1218"/>
    </location>
</feature>
<feature type="compositionally biased region" description="Basic and acidic residues" evidence="7">
    <location>
        <begin position="272"/>
        <end position="285"/>
    </location>
</feature>
<feature type="region of interest" description="Disordered" evidence="7">
    <location>
        <begin position="969"/>
        <end position="989"/>
    </location>
</feature>
<dbReference type="GO" id="GO:0005875">
    <property type="term" value="C:microtubule associated complex"/>
    <property type="evidence" value="ECO:0007669"/>
    <property type="project" value="TreeGrafter"/>
</dbReference>
<evidence type="ECO:0000256" key="2">
    <source>
        <dbReference type="ARBA" id="ARBA00022490"/>
    </source>
</evidence>
<dbReference type="GO" id="GO:0005524">
    <property type="term" value="F:ATP binding"/>
    <property type="evidence" value="ECO:0007669"/>
    <property type="project" value="UniProtKB-UniRule"/>
</dbReference>
<evidence type="ECO:0000256" key="1">
    <source>
        <dbReference type="ARBA" id="ARBA00004496"/>
    </source>
</evidence>
<gene>
    <name evidence="9" type="ORF">CDEB00056_LOCUS15353</name>
</gene>
<evidence type="ECO:0000256" key="5">
    <source>
        <dbReference type="ARBA" id="ARBA00023054"/>
    </source>
</evidence>
<keyword evidence="5" id="KW-0175">Coiled coil</keyword>
<sequence length="1321" mass="148498">MGRSRQSPDNVLDRKVLDFPTQTGADDNDYHPRKEYGVVAPTSRTVNGVETLRRDNELVTDQHMSLNAGEKSRRSIDDNLSVQVAVRIRPLLGMETDQECVYVSGHDDDGDQQHYRDQFKHQTLRQTSSGDTTITTVPGSIVTGYESSGNNQLHPVRQNNYQTVQVGHEQPGGLPVPTYTFDHVLPSHTSQRETFSKCVTPLVESCLEGYNATVLAYGQTGSGKTHTVLGDLDSSLDGSDGEGDQVSSGDDQEGVIPRSLRTIFRGLEKMKLSEKHQPKGSEDKPQSSMQPPKQPSFEYNVKIQFLELYGEEIRDLLDVDPHADDNTTDDVEFGPLALTKSQSFTTRSTHMTYKKRPKRSRQMKKKITIRDGKIGEDAEVLGVSRAKVQTANEALRHLQKGLTKRVVGRTAMNATSSRSHAIFTIVIQQTRRSAGPGNGSDKTLVEMKTSKIHFVDLCGSERITRAKTEGIRLKEGIDINKGLLVLGNVISALGTSADGSKAHVPYRDSKLTRLLKGSLGGNHKTLMIACISPSISNASESINTLRYANRAKNIKNHAKINVDPASRVVNELRDQVAALAAELLRLRKTDDEETYPFSVDFLTDLMGGTKGSKKNNSSSWATKFNEHKIKLDRETEKKDKEEDTEHGNIARPFTAQGLERPALGNQVSWNLDNDSNTTIADTEIEHEEDGNSTVNHKNIRSYDFALATLRNTIDQVQTSRDSIENYNHDLSNVVTPSPRQYEPQVPVRENLEQRSLPKPALKNVRNIDELYSYLNDSTYINEKGDLVDEEGTVVSEVVTDHVAKLDGTISQNELLLKEMISCQELFESMKIDNDKETVVNDEKLKKHKLTKRRLTNAITSHDEDSTELRGLLDAVRGKKKQIFKLEKKQKELQKLNKTSDENKKNLEQLHNSVEEMKSQRNSLSRIRSRPPSRASASLHSNPTSYDDEVHLVTPHRRSVIHSERTVPRRNLTKAPTPENGTTYKSNPPAIEAMPDDGSVESPNMPHEQRLRFGRVDTIESEDFYDLPRERVDHYSNQKPALIPQVFRTNLRQIENYDSDHSEARSLLKKSKLRTGDHLINGTEVRKDTFGSIDRYGSEDSEALERSLKRIIVHANKNASTKQSFSIAGKKVPSVLNLDASVGNVSNLDTPGILLSSGEELSSVQRSRSRRRPAYRRKYHYRSIGYPLETHHERESPVPTAQRPMTPPRRSRRTRVERQSEKFGYMPSEPLSYKRIHQAGHRSIRSPSKTRYSSRTRSVFEAVDEANARVRKSPMVYDLSVPVSNSFSDDSEGDELCAFGPIANAFKKLFGFHNPAVKHWDV</sequence>
<evidence type="ECO:0000259" key="8">
    <source>
        <dbReference type="PROSITE" id="PS50067"/>
    </source>
</evidence>
<reference evidence="9" key="1">
    <citation type="submission" date="2021-01" db="EMBL/GenBank/DDBJ databases">
        <authorList>
            <person name="Corre E."/>
            <person name="Pelletier E."/>
            <person name="Niang G."/>
            <person name="Scheremetjew M."/>
            <person name="Finn R."/>
            <person name="Kale V."/>
            <person name="Holt S."/>
            <person name="Cochrane G."/>
            <person name="Meng A."/>
            <person name="Brown T."/>
            <person name="Cohen L."/>
        </authorList>
    </citation>
    <scope>NUCLEOTIDE SEQUENCE</scope>
    <source>
        <strain evidence="9">MM31A-1</strain>
    </source>
</reference>
<keyword evidence="4 6" id="KW-0067">ATP-binding</keyword>
<comment type="similarity">
    <text evidence="6">Belongs to the TRAFAC class myosin-kinesin ATPase superfamily. Kinesin family.</text>
</comment>
<dbReference type="PANTHER" id="PTHR47969">
    <property type="entry name" value="CHROMOSOME-ASSOCIATED KINESIN KIF4A-RELATED"/>
    <property type="match status" value="1"/>
</dbReference>
<dbReference type="Pfam" id="PF00225">
    <property type="entry name" value="Kinesin"/>
    <property type="match status" value="1"/>
</dbReference>
<feature type="region of interest" description="Disordered" evidence="7">
    <location>
        <begin position="228"/>
        <end position="258"/>
    </location>
</feature>
<feature type="region of interest" description="Disordered" evidence="7">
    <location>
        <begin position="631"/>
        <end position="660"/>
    </location>
</feature>
<keyword evidence="2" id="KW-0963">Cytoplasm</keyword>
<feature type="region of interest" description="Disordered" evidence="7">
    <location>
        <begin position="914"/>
        <end position="946"/>
    </location>
</feature>
<dbReference type="GO" id="GO:0007052">
    <property type="term" value="P:mitotic spindle organization"/>
    <property type="evidence" value="ECO:0007669"/>
    <property type="project" value="TreeGrafter"/>
</dbReference>
<name>A0A7S3VBP7_9STRA</name>
<dbReference type="InterPro" id="IPR027640">
    <property type="entry name" value="Kinesin-like_fam"/>
</dbReference>
<evidence type="ECO:0000256" key="4">
    <source>
        <dbReference type="ARBA" id="ARBA00022840"/>
    </source>
</evidence>
<dbReference type="GO" id="GO:0007018">
    <property type="term" value="P:microtubule-based movement"/>
    <property type="evidence" value="ECO:0007669"/>
    <property type="project" value="InterPro"/>
</dbReference>
<feature type="binding site" evidence="6">
    <location>
        <begin position="218"/>
        <end position="225"/>
    </location>
    <ligand>
        <name>ATP</name>
        <dbReference type="ChEBI" id="CHEBI:30616"/>
    </ligand>
</feature>
<proteinExistence type="inferred from homology"/>
<dbReference type="InterPro" id="IPR001752">
    <property type="entry name" value="Kinesin_motor_dom"/>
</dbReference>
<dbReference type="GO" id="GO:0005737">
    <property type="term" value="C:cytoplasm"/>
    <property type="evidence" value="ECO:0007669"/>
    <property type="project" value="UniProtKB-SubCell"/>
</dbReference>
<dbReference type="EMBL" id="HBIO01019947">
    <property type="protein sequence ID" value="CAE0470500.1"/>
    <property type="molecule type" value="Transcribed_RNA"/>
</dbReference>
<organism evidence="9">
    <name type="scientific">Chaetoceros debilis</name>
    <dbReference type="NCBI Taxonomy" id="122233"/>
    <lineage>
        <taxon>Eukaryota</taxon>
        <taxon>Sar</taxon>
        <taxon>Stramenopiles</taxon>
        <taxon>Ochrophyta</taxon>
        <taxon>Bacillariophyta</taxon>
        <taxon>Coscinodiscophyceae</taxon>
        <taxon>Chaetocerotophycidae</taxon>
        <taxon>Chaetocerotales</taxon>
        <taxon>Chaetocerotaceae</taxon>
        <taxon>Chaetoceros</taxon>
    </lineage>
</organism>
<dbReference type="Gene3D" id="3.40.850.10">
    <property type="entry name" value="Kinesin motor domain"/>
    <property type="match status" value="1"/>
</dbReference>
<dbReference type="PROSITE" id="PS50067">
    <property type="entry name" value="KINESIN_MOTOR_2"/>
    <property type="match status" value="1"/>
</dbReference>
<dbReference type="InterPro" id="IPR036961">
    <property type="entry name" value="Kinesin_motor_dom_sf"/>
</dbReference>
<protein>
    <recommendedName>
        <fullName evidence="8">Kinesin motor domain-containing protein</fullName>
    </recommendedName>
</protein>
<dbReference type="GO" id="GO:0008017">
    <property type="term" value="F:microtubule binding"/>
    <property type="evidence" value="ECO:0007669"/>
    <property type="project" value="InterPro"/>
</dbReference>
<dbReference type="InterPro" id="IPR027417">
    <property type="entry name" value="P-loop_NTPase"/>
</dbReference>